<proteinExistence type="predicted"/>
<keyword evidence="2" id="KW-1185">Reference proteome</keyword>
<sequence>MAMEEWDRTPFSHISPTQRDPAADTSAIRIQDQESESPEFVSPTQRPRDGRSGLLFDSGASPGAVSQQENSVPSAFSALSPPAKKKKAGVVFALANETQSDNTQLSMTQESEMEWSDSGDVVLAKDSEPGLIEETQQSAEQGRRESFELRPAKIAETQFSIQATNFDNGESQEDRSESAKTEYPVSLARSTGEADPALQLPSVIANKRAEGSSQRYSDVALYAQTRDDVSDGDNGQSSVINTPDTIDMGVFSSVRSERSPSFVTPRAKPPQAGLAEDPIETPESAPGSSLRSSRVARRSPQERVGIEDIPMRRRSFQPLITKDSTGSITRAPPKQRKTGKGKRQESWIDRKLASAKTLLEDSQVSVNSSGGEPTRMTSLSSFQSRMSKLMKAPKQNSQSSQDTTMVEEKEPQSAADSTHNDEVADMQSTPQRNLSPGQPADPDANDDDDDDEPYAAPENASLKSDSPDNDNDDDESAAEELKPSFEAITIRKPTRNKARKKRVLLKKGQPSSSADGLNPTVDALDDMITALDSPEASLRKPSGRRRGHPSNGYDPVTDSHQVQAMGPAGGVVPPLTAPPLSVLRMSQNRL</sequence>
<name>A0ACC1J7Y3_9FUNG</name>
<organism evidence="1 2">
    <name type="scientific">Linderina macrospora</name>
    <dbReference type="NCBI Taxonomy" id="4868"/>
    <lineage>
        <taxon>Eukaryota</taxon>
        <taxon>Fungi</taxon>
        <taxon>Fungi incertae sedis</taxon>
        <taxon>Zoopagomycota</taxon>
        <taxon>Kickxellomycotina</taxon>
        <taxon>Kickxellomycetes</taxon>
        <taxon>Kickxellales</taxon>
        <taxon>Kickxellaceae</taxon>
        <taxon>Linderina</taxon>
    </lineage>
</organism>
<protein>
    <submittedName>
        <fullName evidence="1">Uncharacterized protein</fullName>
    </submittedName>
</protein>
<dbReference type="EMBL" id="JANBPW010002369">
    <property type="protein sequence ID" value="KAJ1941047.1"/>
    <property type="molecule type" value="Genomic_DNA"/>
</dbReference>
<evidence type="ECO:0000313" key="1">
    <source>
        <dbReference type="EMBL" id="KAJ1941047.1"/>
    </source>
</evidence>
<reference evidence="1" key="1">
    <citation type="submission" date="2022-07" db="EMBL/GenBank/DDBJ databases">
        <title>Phylogenomic reconstructions and comparative analyses of Kickxellomycotina fungi.</title>
        <authorList>
            <person name="Reynolds N.K."/>
            <person name="Stajich J.E."/>
            <person name="Barry K."/>
            <person name="Grigoriev I.V."/>
            <person name="Crous P."/>
            <person name="Smith M.E."/>
        </authorList>
    </citation>
    <scope>NUCLEOTIDE SEQUENCE</scope>
    <source>
        <strain evidence="1">NRRL 5244</strain>
    </source>
</reference>
<accession>A0ACC1J7Y3</accession>
<comment type="caution">
    <text evidence="1">The sequence shown here is derived from an EMBL/GenBank/DDBJ whole genome shotgun (WGS) entry which is preliminary data.</text>
</comment>
<dbReference type="Proteomes" id="UP001150603">
    <property type="component" value="Unassembled WGS sequence"/>
</dbReference>
<evidence type="ECO:0000313" key="2">
    <source>
        <dbReference type="Proteomes" id="UP001150603"/>
    </source>
</evidence>
<gene>
    <name evidence="1" type="ORF">FBU59_003620</name>
</gene>
<feature type="non-terminal residue" evidence="1">
    <location>
        <position position="590"/>
    </location>
</feature>